<proteinExistence type="predicted"/>
<evidence type="ECO:0000313" key="1">
    <source>
        <dbReference type="EMBL" id="TDT91661.1"/>
    </source>
</evidence>
<sequence>MVKAMIDKATAMTTVLRKLDKLPQGCAIDLRTYKRNRSVLIRRTGPDEFDVVEDGFFQDRFLVPLSGMKKLLKTLFKKEFPRSTKIRAYDLGDADERDFEGRKTL</sequence>
<evidence type="ECO:0000313" key="2">
    <source>
        <dbReference type="Proteomes" id="UP000295506"/>
    </source>
</evidence>
<gene>
    <name evidence="1" type="ORF">EDC59_10158</name>
</gene>
<dbReference type="AlphaFoldDB" id="A0AA94PVL8"/>
<dbReference type="Proteomes" id="UP000295506">
    <property type="component" value="Unassembled WGS sequence"/>
</dbReference>
<protein>
    <submittedName>
        <fullName evidence="1">Uncharacterized protein</fullName>
    </submittedName>
</protein>
<accession>A0AA94PVL8</accession>
<name>A0AA94PVL8_9BACT</name>
<dbReference type="EMBL" id="SOBK01000001">
    <property type="protein sequence ID" value="TDT91661.1"/>
    <property type="molecule type" value="Genomic_DNA"/>
</dbReference>
<comment type="caution">
    <text evidence="1">The sequence shown here is derived from an EMBL/GenBank/DDBJ whole genome shotgun (WGS) entry which is preliminary data.</text>
</comment>
<reference evidence="1 2" key="1">
    <citation type="submission" date="2019-03" db="EMBL/GenBank/DDBJ databases">
        <title>Genomic Encyclopedia of Type Strains, Phase IV (KMG-IV): sequencing the most valuable type-strain genomes for metagenomic binning, comparative biology and taxonomic classification.</title>
        <authorList>
            <person name="Goeker M."/>
        </authorList>
    </citation>
    <scope>NUCLEOTIDE SEQUENCE [LARGE SCALE GENOMIC DNA]</scope>
    <source>
        <strain evidence="1 2">DSM 101483</strain>
    </source>
</reference>
<organism evidence="1 2">
    <name type="scientific">Pseudodesulfovibrio indicus</name>
    <dbReference type="NCBI Taxonomy" id="1716143"/>
    <lineage>
        <taxon>Bacteria</taxon>
        <taxon>Pseudomonadati</taxon>
        <taxon>Thermodesulfobacteriota</taxon>
        <taxon>Desulfovibrionia</taxon>
        <taxon>Desulfovibrionales</taxon>
        <taxon>Desulfovibrionaceae</taxon>
    </lineage>
</organism>